<dbReference type="Proteomes" id="UP001201873">
    <property type="component" value="Unassembled WGS sequence"/>
</dbReference>
<protein>
    <submittedName>
        <fullName evidence="3">ParB N-terminal domain-containing protein</fullName>
    </submittedName>
</protein>
<dbReference type="PANTHER" id="PTHR33375">
    <property type="entry name" value="CHROMOSOME-PARTITIONING PROTEIN PARB-RELATED"/>
    <property type="match status" value="1"/>
</dbReference>
<keyword evidence="4" id="KW-1185">Reference proteome</keyword>
<dbReference type="SMART" id="SM00470">
    <property type="entry name" value="ParB"/>
    <property type="match status" value="1"/>
</dbReference>
<dbReference type="Gene3D" id="3.90.1530.30">
    <property type="match status" value="1"/>
</dbReference>
<dbReference type="InterPro" id="IPR036086">
    <property type="entry name" value="ParB/Sulfiredoxin_sf"/>
</dbReference>
<evidence type="ECO:0000256" key="1">
    <source>
        <dbReference type="SAM" id="MobiDB-lite"/>
    </source>
</evidence>
<evidence type="ECO:0000259" key="2">
    <source>
        <dbReference type="SMART" id="SM00470"/>
    </source>
</evidence>
<feature type="region of interest" description="Disordered" evidence="1">
    <location>
        <begin position="508"/>
        <end position="558"/>
    </location>
</feature>
<dbReference type="EMBL" id="JALKFT010000022">
    <property type="protein sequence ID" value="MCK9877859.1"/>
    <property type="molecule type" value="Genomic_DNA"/>
</dbReference>
<feature type="region of interest" description="Disordered" evidence="1">
    <location>
        <begin position="1"/>
        <end position="55"/>
    </location>
</feature>
<accession>A0ABT0K218</accession>
<feature type="compositionally biased region" description="Polar residues" evidence="1">
    <location>
        <begin position="41"/>
        <end position="52"/>
    </location>
</feature>
<reference evidence="3 4" key="1">
    <citation type="submission" date="2022-04" db="EMBL/GenBank/DDBJ databases">
        <title>Genome diversity in the genus Frankia.</title>
        <authorList>
            <person name="Carlos-Shanley C."/>
            <person name="Hahn D."/>
        </authorList>
    </citation>
    <scope>NUCLEOTIDE SEQUENCE [LARGE SCALE GENOMIC DNA]</scope>
    <source>
        <strain evidence="3 4">Ag45/Mut15</strain>
    </source>
</reference>
<feature type="compositionally biased region" description="Low complexity" evidence="1">
    <location>
        <begin position="343"/>
        <end position="360"/>
    </location>
</feature>
<comment type="caution">
    <text evidence="3">The sequence shown here is derived from an EMBL/GenBank/DDBJ whole genome shotgun (WGS) entry which is preliminary data.</text>
</comment>
<dbReference type="SUPFAM" id="SSF110849">
    <property type="entry name" value="ParB/Sulfiredoxin"/>
    <property type="match status" value="1"/>
</dbReference>
<evidence type="ECO:0000313" key="4">
    <source>
        <dbReference type="Proteomes" id="UP001201873"/>
    </source>
</evidence>
<dbReference type="Gene3D" id="1.10.10.2830">
    <property type="match status" value="1"/>
</dbReference>
<dbReference type="Pfam" id="PF02195">
    <property type="entry name" value="ParB_N"/>
    <property type="match status" value="1"/>
</dbReference>
<dbReference type="RefSeq" id="WP_248826032.1">
    <property type="nucleotide sequence ID" value="NZ_JALKFT010000022.1"/>
</dbReference>
<dbReference type="InterPro" id="IPR003115">
    <property type="entry name" value="ParB_N"/>
</dbReference>
<feature type="compositionally biased region" description="Low complexity" evidence="1">
    <location>
        <begin position="543"/>
        <end position="558"/>
    </location>
</feature>
<proteinExistence type="predicted"/>
<dbReference type="InterPro" id="IPR050336">
    <property type="entry name" value="Chromosome_partition/occlusion"/>
</dbReference>
<name>A0ABT0K218_9ACTN</name>
<dbReference type="PANTHER" id="PTHR33375:SF1">
    <property type="entry name" value="CHROMOSOME-PARTITIONING PROTEIN PARB-RELATED"/>
    <property type="match status" value="1"/>
</dbReference>
<gene>
    <name evidence="3" type="ORF">MXD59_19105</name>
</gene>
<feature type="domain" description="ParB-like N-terminal" evidence="2">
    <location>
        <begin position="57"/>
        <end position="144"/>
    </location>
</feature>
<feature type="region of interest" description="Disordered" evidence="1">
    <location>
        <begin position="337"/>
        <end position="371"/>
    </location>
</feature>
<sequence length="558" mass="60164">MAPSDTPHADPTVPVRPDNQKSPDGKATSASLEEPDGPAGQPNTANVKTPANPTRVELVDPRTLLLDRNLRGTKAVDRDLVASIKQHGVLVPLTAVRAEDGLRVRHGHRRTRAAITAGLRQVPVVVIGADSDADAEQITRILTQWAENEHRAGLTPSDKIGAVEQLTAFGLTAAAIARRTRTTRVQVDTALRVARSAAARGGLDQHQLDLTQAATLAEFDDDPNAVRQLVSAADEGTFEHTAQLLRDERDDQIAHDDAAEELRRSGITVIDPPEPGGSTRTLAMLAQDGRPLNADDHRTCPGHAVYLVRAFAPPNPEDAYTRYRNVFVCTDPPAHGHTDRFPTADSRSSSSAGPTSTVPPRRSSRAIAADTSRQWRAATTVRRTWLREFLTRRTPPDGTDHFVAARLAAADSDLTRALNRHHPLAGSLLGTDDNPLDPVQLATHLHDAPAPRVRVVLLALVLAAYEDTYATTHTWRFPSTQARRYLSTLQNWGYDPADIERRIITATPPPQTSASAQPNPPADNPTNGNDAEEHGTPQDSDDVATPTATSDAPPTAAV</sequence>
<organism evidence="3 4">
    <name type="scientific">Frankia umida</name>
    <dbReference type="NCBI Taxonomy" id="573489"/>
    <lineage>
        <taxon>Bacteria</taxon>
        <taxon>Bacillati</taxon>
        <taxon>Actinomycetota</taxon>
        <taxon>Actinomycetes</taxon>
        <taxon>Frankiales</taxon>
        <taxon>Frankiaceae</taxon>
        <taxon>Frankia</taxon>
    </lineage>
</organism>
<dbReference type="SUPFAM" id="SSF109709">
    <property type="entry name" value="KorB DNA-binding domain-like"/>
    <property type="match status" value="1"/>
</dbReference>
<evidence type="ECO:0000313" key="3">
    <source>
        <dbReference type="EMBL" id="MCK9877859.1"/>
    </source>
</evidence>